<dbReference type="Pfam" id="PF04909">
    <property type="entry name" value="Amidohydro_2"/>
    <property type="match status" value="1"/>
</dbReference>
<dbReference type="PANTHER" id="PTHR21240:SF28">
    <property type="entry name" value="ISO-OROTATE DECARBOXYLASE (EUROFUNG)"/>
    <property type="match status" value="1"/>
</dbReference>
<evidence type="ECO:0000256" key="2">
    <source>
        <dbReference type="ARBA" id="ARBA00023239"/>
    </source>
</evidence>
<accession>A0A6G1GPP6</accession>
<dbReference type="AlphaFoldDB" id="A0A6G1GPP6"/>
<feature type="domain" description="Amidohydrolase-related" evidence="4">
    <location>
        <begin position="9"/>
        <end position="358"/>
    </location>
</feature>
<dbReference type="InterPro" id="IPR032466">
    <property type="entry name" value="Metal_Hydrolase"/>
</dbReference>
<dbReference type="InterPro" id="IPR006680">
    <property type="entry name" value="Amidohydro-rel"/>
</dbReference>
<reference evidence="5" key="1">
    <citation type="journal article" date="2020" name="Stud. Mycol.">
        <title>101 Dothideomycetes genomes: a test case for predicting lifestyles and emergence of pathogens.</title>
        <authorList>
            <person name="Haridas S."/>
            <person name="Albert R."/>
            <person name="Binder M."/>
            <person name="Bloem J."/>
            <person name="Labutti K."/>
            <person name="Salamov A."/>
            <person name="Andreopoulos B."/>
            <person name="Baker S."/>
            <person name="Barry K."/>
            <person name="Bills G."/>
            <person name="Bluhm B."/>
            <person name="Cannon C."/>
            <person name="Castanera R."/>
            <person name="Culley D."/>
            <person name="Daum C."/>
            <person name="Ezra D."/>
            <person name="Gonzalez J."/>
            <person name="Henrissat B."/>
            <person name="Kuo A."/>
            <person name="Liang C."/>
            <person name="Lipzen A."/>
            <person name="Lutzoni F."/>
            <person name="Magnuson J."/>
            <person name="Mondo S."/>
            <person name="Nolan M."/>
            <person name="Ohm R."/>
            <person name="Pangilinan J."/>
            <person name="Park H.-J."/>
            <person name="Ramirez L."/>
            <person name="Alfaro M."/>
            <person name="Sun H."/>
            <person name="Tritt A."/>
            <person name="Yoshinaga Y."/>
            <person name="Zwiers L.-H."/>
            <person name="Turgeon B."/>
            <person name="Goodwin S."/>
            <person name="Spatafora J."/>
            <person name="Crous P."/>
            <person name="Grigoriev I."/>
        </authorList>
    </citation>
    <scope>NUCLEOTIDE SEQUENCE</scope>
    <source>
        <strain evidence="5">CBS 113979</strain>
    </source>
</reference>
<comment type="similarity">
    <text evidence="3">Belongs to the metallo-dependent hydrolases superfamily.</text>
</comment>
<evidence type="ECO:0000256" key="1">
    <source>
        <dbReference type="ARBA" id="ARBA00022793"/>
    </source>
</evidence>
<protein>
    <submittedName>
        <fullName evidence="5">Amidohydrolase 2</fullName>
    </submittedName>
</protein>
<gene>
    <name evidence="5" type="ORF">K402DRAFT_414718</name>
</gene>
<proteinExistence type="inferred from homology"/>
<sequence length="361" mass="39653">MSAWRGDLIDVHSHLYPQSYLSLLAARTSPPYIAPTPTKPSQHLLYNRPGAGKPITPLLHDITSKQAFMRTHGIDVSILSLGNPWLDFMPPESATEACRTINTDFDRICRETDDQRFYFFAVLPLSARPEEIISTIRDLRMLPQCKGVVIGTSGLGGGLDDREFLPLFRALAEETLPVFIHPNYGLPFEVYGPRAAAGEYGQVCQVALGFPLETTICITRMFLAGVFDSVPDLKVILSHAGGALPFLAGRVESCCSHDRALQSQGKLAKERKTIWQVMRKNLWLDGVVFSSIAMKAAVEAAGIERLLFGTDHPLFGVPLDGGDLWSSVSSCQDAVREAVPEKVVSSIMGANAQKLLRIDWS</sequence>
<keyword evidence="1 3" id="KW-0210">Decarboxylase</keyword>
<dbReference type="GO" id="GO:0016787">
    <property type="term" value="F:hydrolase activity"/>
    <property type="evidence" value="ECO:0007669"/>
    <property type="project" value="UniProtKB-KW"/>
</dbReference>
<organism evidence="5 6">
    <name type="scientific">Aulographum hederae CBS 113979</name>
    <dbReference type="NCBI Taxonomy" id="1176131"/>
    <lineage>
        <taxon>Eukaryota</taxon>
        <taxon>Fungi</taxon>
        <taxon>Dikarya</taxon>
        <taxon>Ascomycota</taxon>
        <taxon>Pezizomycotina</taxon>
        <taxon>Dothideomycetes</taxon>
        <taxon>Pleosporomycetidae</taxon>
        <taxon>Aulographales</taxon>
        <taxon>Aulographaceae</taxon>
    </lineage>
</organism>
<evidence type="ECO:0000259" key="4">
    <source>
        <dbReference type="Pfam" id="PF04909"/>
    </source>
</evidence>
<dbReference type="Proteomes" id="UP000800041">
    <property type="component" value="Unassembled WGS sequence"/>
</dbReference>
<dbReference type="GO" id="GO:0005829">
    <property type="term" value="C:cytosol"/>
    <property type="evidence" value="ECO:0007669"/>
    <property type="project" value="TreeGrafter"/>
</dbReference>
<dbReference type="Gene3D" id="3.20.20.140">
    <property type="entry name" value="Metal-dependent hydrolases"/>
    <property type="match status" value="1"/>
</dbReference>
<evidence type="ECO:0000313" key="5">
    <source>
        <dbReference type="EMBL" id="KAF1982802.1"/>
    </source>
</evidence>
<dbReference type="GO" id="GO:0016831">
    <property type="term" value="F:carboxy-lyase activity"/>
    <property type="evidence" value="ECO:0007669"/>
    <property type="project" value="UniProtKB-KW"/>
</dbReference>
<dbReference type="GO" id="GO:0019748">
    <property type="term" value="P:secondary metabolic process"/>
    <property type="evidence" value="ECO:0007669"/>
    <property type="project" value="TreeGrafter"/>
</dbReference>
<name>A0A6G1GPP6_9PEZI</name>
<evidence type="ECO:0000256" key="3">
    <source>
        <dbReference type="RuleBase" id="RU366045"/>
    </source>
</evidence>
<dbReference type="InterPro" id="IPR032465">
    <property type="entry name" value="ACMSD"/>
</dbReference>
<evidence type="ECO:0000313" key="6">
    <source>
        <dbReference type="Proteomes" id="UP000800041"/>
    </source>
</evidence>
<keyword evidence="5" id="KW-0378">Hydrolase</keyword>
<dbReference type="PANTHER" id="PTHR21240">
    <property type="entry name" value="2-AMINO-3-CARBOXYLMUCONATE-6-SEMIALDEHYDE DECARBOXYLASE"/>
    <property type="match status" value="1"/>
</dbReference>
<dbReference type="SUPFAM" id="SSF51556">
    <property type="entry name" value="Metallo-dependent hydrolases"/>
    <property type="match status" value="1"/>
</dbReference>
<dbReference type="OrthoDB" id="191270at2759"/>
<keyword evidence="6" id="KW-1185">Reference proteome</keyword>
<dbReference type="EMBL" id="ML977180">
    <property type="protein sequence ID" value="KAF1982802.1"/>
    <property type="molecule type" value="Genomic_DNA"/>
</dbReference>
<keyword evidence="2 3" id="KW-0456">Lyase</keyword>